<dbReference type="InterPro" id="IPR030458">
    <property type="entry name" value="Glyco_hydro_31_AS"/>
</dbReference>
<evidence type="ECO:0000256" key="6">
    <source>
        <dbReference type="SAM" id="MobiDB-lite"/>
    </source>
</evidence>
<gene>
    <name evidence="10" type="ORF">BDZ90DRAFT_272936</name>
</gene>
<dbReference type="Pfam" id="PF01055">
    <property type="entry name" value="Glyco_hydro_31_2nd"/>
    <property type="match status" value="1"/>
</dbReference>
<dbReference type="InterPro" id="IPR013780">
    <property type="entry name" value="Glyco_hydro_b"/>
</dbReference>
<evidence type="ECO:0000256" key="1">
    <source>
        <dbReference type="ARBA" id="ARBA00007806"/>
    </source>
</evidence>
<evidence type="ECO:0000313" key="10">
    <source>
        <dbReference type="EMBL" id="PWN30483.1"/>
    </source>
</evidence>
<dbReference type="CDD" id="cd06602">
    <property type="entry name" value="GH31_MGAM_SI_GAA"/>
    <property type="match status" value="1"/>
</dbReference>
<protein>
    <submittedName>
        <fullName evidence="10">Putative alpha-glucosidase</fullName>
    </submittedName>
</protein>
<dbReference type="InterPro" id="IPR000322">
    <property type="entry name" value="Glyco_hydro_31_TIM"/>
</dbReference>
<dbReference type="AlphaFoldDB" id="A0A316V2S8"/>
<dbReference type="Proteomes" id="UP000245884">
    <property type="component" value="Unassembled WGS sequence"/>
</dbReference>
<dbReference type="OrthoDB" id="5839090at2759"/>
<dbReference type="Gene3D" id="3.20.20.80">
    <property type="entry name" value="Glycosidases"/>
    <property type="match status" value="2"/>
</dbReference>
<dbReference type="Gene3D" id="2.60.40.1180">
    <property type="entry name" value="Golgi alpha-mannosidase II"/>
    <property type="match status" value="2"/>
</dbReference>
<sequence>MRSHSLLGSAACLLGAATTALAAPATQALSLRQNDNDNDGIRPSFNVKSCPGYKVAGDVQNATSGFTVPLALAGDACNAFGVDIKNLTLAVVYEKPEQLHVHIYDTAKQQFQLPSGLLYDYPTDDPAQDGLSNAEASHFEFHHTGANDSEPWAFWVTRKSNNDIIFDTRAARIPTYDQPLNGTEDKHNSTAMPAHPLVFENQYLQLSSALPADANIYGLGEYISGGFRRNPNNTVQPFFTLDAGDPTDSNMYGYHPVYLEVRPQEDKKVESHMVYFQSTSGLDVILRPKVIQYRAIGGTLDFRFFSGSESSGSDAGNSTEASGDEDAEMQADRRMVLDARQDNSTEESSSSLTSSPMVASSQYVSFIGKPLLAPLWSYGFHLCRWGYRTANQTLGVAKKMREHNIPLETIWNDIDVLDSFRDLTIAPDRFSQKDVDRLLNYLDENNQHYIPITDAAIPAAPTNESDSYPLGTAGIDQDVFIKNANGSTYIGQVWPGYTYFPSWFSNNTQDWWSEGIANFSKLVNFSGIWLDMNEPSSFCVGSCGTGQNLSTWFGHEPVTPVVGWPEGYDNYTYGDSGNITVKGKSTYSSDLLMQRRADGDGQDSGKSAKVNTSDYHYSVPKWNYQNDTQRYLSVPPYAIHNGKDGIYNYDNNVDLLNSKTVAMEAIDGDHAFYDVHNLHGVLFEKATYNALKTLRPNERPFLISRSTYPGAGKFSHHWLGDNFSLWASMSSAMQGLLQFQLFGIPLIGPDTCGFARNSGEELCNRWQMMSAMLAPFYRNHNIEESIAQEPYEWDSVANATRIANYKRLQILPYMYSTMARASQQGVPAIRALWQEFTETFVDTGDTFVQALFGPSLLVTPVLEPNVRSVKGYFPAAGGKWRSIFTYEALDVPENKNVSIPAPISTINAHMRPGAVMLTYAEPKYTTTETAAGPYGLLVNLNDEGKANGDAYVDDGVTPAPLPSRELLFTANNGSLSGSTPSGNYTIPQKLSSVLVLGVEKKPQNVSFGDAQAEFKFDDSKQMLNVTGLQGDLNGDWKLTWM</sequence>
<dbReference type="PROSITE" id="PS00129">
    <property type="entry name" value="GLYCOSYL_HYDROL_F31_1"/>
    <property type="match status" value="1"/>
</dbReference>
<dbReference type="CDD" id="cd14752">
    <property type="entry name" value="GH31_N"/>
    <property type="match status" value="1"/>
</dbReference>
<dbReference type="EMBL" id="KZ819662">
    <property type="protein sequence ID" value="PWN30483.1"/>
    <property type="molecule type" value="Genomic_DNA"/>
</dbReference>
<keyword evidence="2 5" id="KW-0378">Hydrolase</keyword>
<evidence type="ECO:0000259" key="9">
    <source>
        <dbReference type="Pfam" id="PF21365"/>
    </source>
</evidence>
<evidence type="ECO:0000256" key="3">
    <source>
        <dbReference type="ARBA" id="ARBA00023180"/>
    </source>
</evidence>
<name>A0A316V2S8_9BASI</name>
<feature type="domain" description="Glycoside hydrolase family 31 TIM barrel" evidence="8">
    <location>
        <begin position="371"/>
        <end position="816"/>
    </location>
</feature>
<evidence type="ECO:0000256" key="7">
    <source>
        <dbReference type="SAM" id="SignalP"/>
    </source>
</evidence>
<reference evidence="10 11" key="1">
    <citation type="journal article" date="2018" name="Mol. Biol. Evol.">
        <title>Broad Genomic Sampling Reveals a Smut Pathogenic Ancestry of the Fungal Clade Ustilaginomycotina.</title>
        <authorList>
            <person name="Kijpornyongpan T."/>
            <person name="Mondo S.J."/>
            <person name="Barry K."/>
            <person name="Sandor L."/>
            <person name="Lee J."/>
            <person name="Lipzen A."/>
            <person name="Pangilinan J."/>
            <person name="LaButti K."/>
            <person name="Hainaut M."/>
            <person name="Henrissat B."/>
            <person name="Grigoriev I.V."/>
            <person name="Spatafora J.W."/>
            <person name="Aime M.C."/>
        </authorList>
    </citation>
    <scope>NUCLEOTIDE SEQUENCE [LARGE SCALE GENOMIC DNA]</scope>
    <source>
        <strain evidence="10 11">MCA 5214</strain>
    </source>
</reference>
<dbReference type="InterPro" id="IPR048395">
    <property type="entry name" value="Glyco_hydro_31_C"/>
</dbReference>
<dbReference type="GeneID" id="37030607"/>
<dbReference type="RefSeq" id="XP_025365095.1">
    <property type="nucleotide sequence ID" value="XM_025508784.1"/>
</dbReference>
<dbReference type="InterPro" id="IPR017853">
    <property type="entry name" value="GH"/>
</dbReference>
<feature type="signal peptide" evidence="7">
    <location>
        <begin position="1"/>
        <end position="22"/>
    </location>
</feature>
<dbReference type="GO" id="GO:0004553">
    <property type="term" value="F:hydrolase activity, hydrolyzing O-glycosyl compounds"/>
    <property type="evidence" value="ECO:0007669"/>
    <property type="project" value="InterPro"/>
</dbReference>
<dbReference type="STRING" id="1569628.A0A316V2S8"/>
<keyword evidence="7" id="KW-0732">Signal</keyword>
<keyword evidence="4 5" id="KW-0326">Glycosidase</keyword>
<feature type="chain" id="PRO_5016452256" evidence="7">
    <location>
        <begin position="23"/>
        <end position="1041"/>
    </location>
</feature>
<dbReference type="SUPFAM" id="SSF51011">
    <property type="entry name" value="Glycosyl hydrolase domain"/>
    <property type="match status" value="1"/>
</dbReference>
<dbReference type="Gene3D" id="2.60.40.1760">
    <property type="entry name" value="glycosyl hydrolase (family 31)"/>
    <property type="match status" value="1"/>
</dbReference>
<dbReference type="Pfam" id="PF21365">
    <property type="entry name" value="Glyco_hydro_31_3rd"/>
    <property type="match status" value="1"/>
</dbReference>
<evidence type="ECO:0000259" key="8">
    <source>
        <dbReference type="Pfam" id="PF01055"/>
    </source>
</evidence>
<organism evidence="10 11">
    <name type="scientific">Jaminaea rosea</name>
    <dbReference type="NCBI Taxonomy" id="1569628"/>
    <lineage>
        <taxon>Eukaryota</taxon>
        <taxon>Fungi</taxon>
        <taxon>Dikarya</taxon>
        <taxon>Basidiomycota</taxon>
        <taxon>Ustilaginomycotina</taxon>
        <taxon>Exobasidiomycetes</taxon>
        <taxon>Microstromatales</taxon>
        <taxon>Microstromatales incertae sedis</taxon>
        <taxon>Jaminaea</taxon>
    </lineage>
</organism>
<dbReference type="GO" id="GO:0005975">
    <property type="term" value="P:carbohydrate metabolic process"/>
    <property type="evidence" value="ECO:0007669"/>
    <property type="project" value="InterPro"/>
</dbReference>
<dbReference type="GO" id="GO:0030246">
    <property type="term" value="F:carbohydrate binding"/>
    <property type="evidence" value="ECO:0007669"/>
    <property type="project" value="InterPro"/>
</dbReference>
<dbReference type="PANTHER" id="PTHR22762">
    <property type="entry name" value="ALPHA-GLUCOSIDASE"/>
    <property type="match status" value="1"/>
</dbReference>
<evidence type="ECO:0000313" key="11">
    <source>
        <dbReference type="Proteomes" id="UP000245884"/>
    </source>
</evidence>
<dbReference type="SUPFAM" id="SSF74650">
    <property type="entry name" value="Galactose mutarotase-like"/>
    <property type="match status" value="1"/>
</dbReference>
<proteinExistence type="inferred from homology"/>
<accession>A0A316V2S8</accession>
<evidence type="ECO:0000256" key="5">
    <source>
        <dbReference type="RuleBase" id="RU361185"/>
    </source>
</evidence>
<feature type="region of interest" description="Disordered" evidence="6">
    <location>
        <begin position="308"/>
        <end position="329"/>
    </location>
</feature>
<keyword evidence="11" id="KW-1185">Reference proteome</keyword>
<feature type="domain" description="Glycosyl hydrolase family 31 C-terminal" evidence="9">
    <location>
        <begin position="825"/>
        <end position="915"/>
    </location>
</feature>
<dbReference type="PANTHER" id="PTHR22762:SF133">
    <property type="entry name" value="P-TYPE DOMAIN-CONTAINING PROTEIN"/>
    <property type="match status" value="1"/>
</dbReference>
<dbReference type="InterPro" id="IPR011013">
    <property type="entry name" value="Gal_mutarotase_sf_dom"/>
</dbReference>
<evidence type="ECO:0000256" key="2">
    <source>
        <dbReference type="ARBA" id="ARBA00022801"/>
    </source>
</evidence>
<comment type="similarity">
    <text evidence="1 5">Belongs to the glycosyl hydrolase 31 family.</text>
</comment>
<feature type="compositionally biased region" description="Low complexity" evidence="6">
    <location>
        <begin position="308"/>
        <end position="318"/>
    </location>
</feature>
<dbReference type="SUPFAM" id="SSF51445">
    <property type="entry name" value="(Trans)glycosidases"/>
    <property type="match status" value="1"/>
</dbReference>
<keyword evidence="3" id="KW-0325">Glycoprotein</keyword>
<evidence type="ECO:0000256" key="4">
    <source>
        <dbReference type="ARBA" id="ARBA00023295"/>
    </source>
</evidence>